<reference evidence="2 3" key="1">
    <citation type="submission" date="2016-11" db="EMBL/GenBank/DDBJ databases">
        <title>The macronuclear genome of Stentor coeruleus: a giant cell with tiny introns.</title>
        <authorList>
            <person name="Slabodnick M."/>
            <person name="Ruby J.G."/>
            <person name="Reiff S.B."/>
            <person name="Swart E.C."/>
            <person name="Gosai S."/>
            <person name="Prabakaran S."/>
            <person name="Witkowska E."/>
            <person name="Larue G.E."/>
            <person name="Fisher S."/>
            <person name="Freeman R.M."/>
            <person name="Gunawardena J."/>
            <person name="Chu W."/>
            <person name="Stover N.A."/>
            <person name="Gregory B.D."/>
            <person name="Nowacki M."/>
            <person name="Derisi J."/>
            <person name="Roy S.W."/>
            <person name="Marshall W.F."/>
            <person name="Sood P."/>
        </authorList>
    </citation>
    <scope>NUCLEOTIDE SEQUENCE [LARGE SCALE GENOMIC DNA]</scope>
    <source>
        <strain evidence="2">WM001</strain>
    </source>
</reference>
<name>A0A1R2AYP1_9CILI</name>
<organism evidence="2 3">
    <name type="scientific">Stentor coeruleus</name>
    <dbReference type="NCBI Taxonomy" id="5963"/>
    <lineage>
        <taxon>Eukaryota</taxon>
        <taxon>Sar</taxon>
        <taxon>Alveolata</taxon>
        <taxon>Ciliophora</taxon>
        <taxon>Postciliodesmatophora</taxon>
        <taxon>Heterotrichea</taxon>
        <taxon>Heterotrichida</taxon>
        <taxon>Stentoridae</taxon>
        <taxon>Stentor</taxon>
    </lineage>
</organism>
<proteinExistence type="predicted"/>
<sequence length="137" mass="15498">MKQNRNGRLISKTSNNTSKSTPYRLSPINFIKEFAPDTGIKSMYGISPRSHKKLKAKDLIFSARSQKEGTDIGIIYETGIETTKRFRSHKILPPLKPTLHISTRSPKYVPVFESSSQVLAGTFSSKEFNKNNIFYSP</sequence>
<evidence type="ECO:0000313" key="2">
    <source>
        <dbReference type="EMBL" id="OMJ69490.1"/>
    </source>
</evidence>
<accession>A0A1R2AYP1</accession>
<evidence type="ECO:0000256" key="1">
    <source>
        <dbReference type="SAM" id="MobiDB-lite"/>
    </source>
</evidence>
<dbReference type="EMBL" id="MPUH01001192">
    <property type="protein sequence ID" value="OMJ69490.1"/>
    <property type="molecule type" value="Genomic_DNA"/>
</dbReference>
<evidence type="ECO:0000313" key="3">
    <source>
        <dbReference type="Proteomes" id="UP000187209"/>
    </source>
</evidence>
<keyword evidence="3" id="KW-1185">Reference proteome</keyword>
<feature type="compositionally biased region" description="Low complexity" evidence="1">
    <location>
        <begin position="11"/>
        <end position="21"/>
    </location>
</feature>
<protein>
    <submittedName>
        <fullName evidence="2">Uncharacterized protein</fullName>
    </submittedName>
</protein>
<dbReference type="AlphaFoldDB" id="A0A1R2AYP1"/>
<gene>
    <name evidence="2" type="ORF">SteCoe_32783</name>
</gene>
<feature type="region of interest" description="Disordered" evidence="1">
    <location>
        <begin position="1"/>
        <end position="21"/>
    </location>
</feature>
<comment type="caution">
    <text evidence="2">The sequence shown here is derived from an EMBL/GenBank/DDBJ whole genome shotgun (WGS) entry which is preliminary data.</text>
</comment>
<dbReference type="Proteomes" id="UP000187209">
    <property type="component" value="Unassembled WGS sequence"/>
</dbReference>